<organism evidence="2">
    <name type="scientific">uncultured Mycobacteriales bacterium</name>
    <dbReference type="NCBI Taxonomy" id="581187"/>
    <lineage>
        <taxon>Bacteria</taxon>
        <taxon>Bacillati</taxon>
        <taxon>Actinomycetota</taxon>
        <taxon>Actinomycetes</taxon>
        <taxon>Mycobacteriales</taxon>
        <taxon>environmental samples</taxon>
    </lineage>
</organism>
<dbReference type="EMBL" id="CADCTP010000318">
    <property type="protein sequence ID" value="CAA9280264.1"/>
    <property type="molecule type" value="Genomic_DNA"/>
</dbReference>
<feature type="compositionally biased region" description="Low complexity" evidence="1">
    <location>
        <begin position="10"/>
        <end position="19"/>
    </location>
</feature>
<sequence>ETAAPPRLLGGPVDGPDAAPGDRRAGGAVADRDRARRRTGAGPAGGRPLRRAGRRGDRRAAAGDPHRPAADRAAGHHRAGHPGADAAVVPADRGPAGHRGRLRHRGQHPRRPAGQGQGLRRLLHPHPPVRDRRGVRPGDRGEPARRLPVGPVADRAVDRGGADPRGRRARRRPGPDRHHRVRAGGVRAGGDPDRRRRRRDPQRRRDQPAADQGGRRPLARLPAAGGHV</sequence>
<feature type="region of interest" description="Disordered" evidence="1">
    <location>
        <begin position="1"/>
        <end position="228"/>
    </location>
</feature>
<feature type="compositionally biased region" description="Basic and acidic residues" evidence="1">
    <location>
        <begin position="128"/>
        <end position="145"/>
    </location>
</feature>
<feature type="non-terminal residue" evidence="2">
    <location>
        <position position="1"/>
    </location>
</feature>
<reference evidence="2" key="1">
    <citation type="submission" date="2020-02" db="EMBL/GenBank/DDBJ databases">
        <authorList>
            <person name="Meier V. D."/>
        </authorList>
    </citation>
    <scope>NUCLEOTIDE SEQUENCE</scope>
    <source>
        <strain evidence="2">AVDCRST_MAG41</strain>
    </source>
</reference>
<protein>
    <submittedName>
        <fullName evidence="2">Uncharacterized protein</fullName>
    </submittedName>
</protein>
<evidence type="ECO:0000256" key="1">
    <source>
        <dbReference type="SAM" id="MobiDB-lite"/>
    </source>
</evidence>
<feature type="compositionally biased region" description="Basic and acidic residues" evidence="1">
    <location>
        <begin position="155"/>
        <end position="166"/>
    </location>
</feature>
<proteinExistence type="predicted"/>
<accession>A0A6J4JK12</accession>
<gene>
    <name evidence="2" type="ORF">AVDCRST_MAG41-3483</name>
</gene>
<name>A0A6J4JK12_9ACTN</name>
<feature type="compositionally biased region" description="Basic and acidic residues" evidence="1">
    <location>
        <begin position="54"/>
        <end position="74"/>
    </location>
</feature>
<evidence type="ECO:0000313" key="2">
    <source>
        <dbReference type="EMBL" id="CAA9280264.1"/>
    </source>
</evidence>
<feature type="compositionally biased region" description="Basic residues" evidence="1">
    <location>
        <begin position="96"/>
        <end position="111"/>
    </location>
</feature>
<dbReference type="AlphaFoldDB" id="A0A6J4JK12"/>
<feature type="non-terminal residue" evidence="2">
    <location>
        <position position="228"/>
    </location>
</feature>
<feature type="compositionally biased region" description="Basic residues" evidence="1">
    <location>
        <begin position="167"/>
        <end position="182"/>
    </location>
</feature>
<feature type="compositionally biased region" description="Basic and acidic residues" evidence="1">
    <location>
        <begin position="20"/>
        <end position="34"/>
    </location>
</feature>